<evidence type="ECO:0000313" key="2">
    <source>
        <dbReference type="Proteomes" id="UP000037425"/>
    </source>
</evidence>
<dbReference type="Proteomes" id="UP000037425">
    <property type="component" value="Unassembled WGS sequence"/>
</dbReference>
<proteinExistence type="predicted"/>
<dbReference type="PATRIC" id="fig|106592.7.peg.2639"/>
<accession>A0A0L8C1L7</accession>
<evidence type="ECO:0000313" key="1">
    <source>
        <dbReference type="EMBL" id="KOF20806.1"/>
    </source>
</evidence>
<dbReference type="SUPFAM" id="SSF159888">
    <property type="entry name" value="YdhG-like"/>
    <property type="match status" value="1"/>
</dbReference>
<gene>
    <name evidence="1" type="ORF">AC244_05065</name>
</gene>
<protein>
    <recommendedName>
        <fullName evidence="3">YdhG-like domain-containing protein</fullName>
    </recommendedName>
</protein>
<evidence type="ECO:0008006" key="3">
    <source>
        <dbReference type="Google" id="ProtNLM"/>
    </source>
</evidence>
<reference evidence="2" key="1">
    <citation type="submission" date="2015-07" db="EMBL/GenBank/DDBJ databases">
        <title>Whole genome sequence of an Ensifer adhaerens strain isolated from a cave pool in the Wind Cave National Park.</title>
        <authorList>
            <person name="Eng W.W.H."/>
            <person name="Gan H.M."/>
            <person name="Barton H.A."/>
            <person name="Savka M.A."/>
        </authorList>
    </citation>
    <scope>NUCLEOTIDE SEQUENCE [LARGE SCALE GENOMIC DNA]</scope>
    <source>
        <strain evidence="2">SD006</strain>
    </source>
</reference>
<name>A0A0L8C1L7_ENSAD</name>
<dbReference type="EMBL" id="LGAP01000002">
    <property type="protein sequence ID" value="KOF20806.1"/>
    <property type="molecule type" value="Genomic_DNA"/>
</dbReference>
<dbReference type="RefSeq" id="WP_053247738.1">
    <property type="nucleotide sequence ID" value="NZ_LGAP01000002.1"/>
</dbReference>
<dbReference type="AlphaFoldDB" id="A0A0L8C1L7"/>
<dbReference type="OrthoDB" id="328972at2"/>
<sequence>MTNPPIPAVVAEVLAQHAEPIRARLLQVRDLIFTVAAETEGVGPLTEALKWGEPAYLTEASKSGTTIRLGVATSAPGQCAVIFNCKTTLVETFRVHFAEDFTFEGNRALLVPITGEMSREPLALCLRAALTYHRRATGQPKAGLKISTGGRKQRA</sequence>
<organism evidence="1 2">
    <name type="scientific">Ensifer adhaerens</name>
    <name type="common">Sinorhizobium morelense</name>
    <dbReference type="NCBI Taxonomy" id="106592"/>
    <lineage>
        <taxon>Bacteria</taxon>
        <taxon>Pseudomonadati</taxon>
        <taxon>Pseudomonadota</taxon>
        <taxon>Alphaproteobacteria</taxon>
        <taxon>Hyphomicrobiales</taxon>
        <taxon>Rhizobiaceae</taxon>
        <taxon>Sinorhizobium/Ensifer group</taxon>
        <taxon>Ensifer</taxon>
    </lineage>
</organism>
<comment type="caution">
    <text evidence="1">The sequence shown here is derived from an EMBL/GenBank/DDBJ whole genome shotgun (WGS) entry which is preliminary data.</text>
</comment>